<dbReference type="PANTHER" id="PTHR34239">
    <property type="entry name" value="APPLE DOMAIN-CONTAINING PROTEIN"/>
    <property type="match status" value="1"/>
</dbReference>
<protein>
    <submittedName>
        <fullName evidence="2">Uncharacterized protein</fullName>
    </submittedName>
</protein>
<dbReference type="OrthoDB" id="7701249at2759"/>
<dbReference type="AlphaFoldDB" id="A0A5B7FNR5"/>
<dbReference type="PANTHER" id="PTHR34239:SF2">
    <property type="entry name" value="TRANSPOSABLE ELEMENT P TRANSPOSASE_THAP9 CONSERVED DOMAIN-CONTAINING PROTEIN"/>
    <property type="match status" value="1"/>
</dbReference>
<reference evidence="2 3" key="1">
    <citation type="submission" date="2019-05" db="EMBL/GenBank/DDBJ databases">
        <title>Another draft genome of Portunus trituberculatus and its Hox gene families provides insights of decapod evolution.</title>
        <authorList>
            <person name="Jeong J.-H."/>
            <person name="Song I."/>
            <person name="Kim S."/>
            <person name="Choi T."/>
            <person name="Kim D."/>
            <person name="Ryu S."/>
            <person name="Kim W."/>
        </authorList>
    </citation>
    <scope>NUCLEOTIDE SEQUENCE [LARGE SCALE GENOMIC DNA]</scope>
    <source>
        <tissue evidence="2">Muscle</tissue>
    </source>
</reference>
<evidence type="ECO:0000256" key="1">
    <source>
        <dbReference type="SAM" id="MobiDB-lite"/>
    </source>
</evidence>
<dbReference type="EMBL" id="VSRR010007489">
    <property type="protein sequence ID" value="MPC46997.1"/>
    <property type="molecule type" value="Genomic_DNA"/>
</dbReference>
<organism evidence="2 3">
    <name type="scientific">Portunus trituberculatus</name>
    <name type="common">Swimming crab</name>
    <name type="synonym">Neptunus trituberculatus</name>
    <dbReference type="NCBI Taxonomy" id="210409"/>
    <lineage>
        <taxon>Eukaryota</taxon>
        <taxon>Metazoa</taxon>
        <taxon>Ecdysozoa</taxon>
        <taxon>Arthropoda</taxon>
        <taxon>Crustacea</taxon>
        <taxon>Multicrustacea</taxon>
        <taxon>Malacostraca</taxon>
        <taxon>Eumalacostraca</taxon>
        <taxon>Eucarida</taxon>
        <taxon>Decapoda</taxon>
        <taxon>Pleocyemata</taxon>
        <taxon>Brachyura</taxon>
        <taxon>Eubrachyura</taxon>
        <taxon>Portunoidea</taxon>
        <taxon>Portunidae</taxon>
        <taxon>Portuninae</taxon>
        <taxon>Portunus</taxon>
    </lineage>
</organism>
<gene>
    <name evidence="2" type="ORF">E2C01_040731</name>
</gene>
<sequence>MLLSLLWFCPSAIEYKSAPISRCDLHLAAKSFGPTHDVSEDVDKDMAGMVNHLFTNGMWAVDYKINKRPTNCQALSPVECNVQVLDALNSEARKSDFRLKEVSKDIVKAASIVVKSLTILDCVANDEGHSVVAQEVARLNGALALLGNTNFRNNWTQRHIIKREINQKYAHLCSSKVPMTQLLFGDDISQCAKQIEEAEKLRSMFSSKKHHPFWTFGSRQPGGVRPRGFFGKTPFRGSSSRYHPYGQHRGSPRGNSQHTTPRPASMSINSRGRGHSIPRH</sequence>
<feature type="region of interest" description="Disordered" evidence="1">
    <location>
        <begin position="216"/>
        <end position="280"/>
    </location>
</feature>
<proteinExistence type="predicted"/>
<feature type="compositionally biased region" description="Polar residues" evidence="1">
    <location>
        <begin position="253"/>
        <end position="270"/>
    </location>
</feature>
<dbReference type="Proteomes" id="UP000324222">
    <property type="component" value="Unassembled WGS sequence"/>
</dbReference>
<name>A0A5B7FNR5_PORTR</name>
<comment type="caution">
    <text evidence="2">The sequence shown here is derived from an EMBL/GenBank/DDBJ whole genome shotgun (WGS) entry which is preliminary data.</text>
</comment>
<evidence type="ECO:0000313" key="2">
    <source>
        <dbReference type="EMBL" id="MPC46997.1"/>
    </source>
</evidence>
<keyword evidence="3" id="KW-1185">Reference proteome</keyword>
<evidence type="ECO:0000313" key="3">
    <source>
        <dbReference type="Proteomes" id="UP000324222"/>
    </source>
</evidence>
<accession>A0A5B7FNR5</accession>